<accession>A0ABV0KQP0</accession>
<keyword evidence="4" id="KW-1185">Reference proteome</keyword>
<dbReference type="Gene3D" id="1.10.10.1770">
    <property type="entry name" value="Gun4-like"/>
    <property type="match status" value="1"/>
</dbReference>
<feature type="domain" description="RNase III" evidence="2">
    <location>
        <begin position="4"/>
        <end position="129"/>
    </location>
</feature>
<dbReference type="RefSeq" id="WP_190447189.1">
    <property type="nucleotide sequence ID" value="NZ_JAMPLM010000037.1"/>
</dbReference>
<evidence type="ECO:0000313" key="3">
    <source>
        <dbReference type="EMBL" id="MEP1061551.1"/>
    </source>
</evidence>
<dbReference type="CDD" id="cd00593">
    <property type="entry name" value="RIBOc"/>
    <property type="match status" value="2"/>
</dbReference>
<protein>
    <submittedName>
        <fullName evidence="3">GUN4 domain-containing protein</fullName>
    </submittedName>
</protein>
<dbReference type="Proteomes" id="UP001476950">
    <property type="component" value="Unassembled WGS sequence"/>
</dbReference>
<dbReference type="Gene3D" id="1.25.40.620">
    <property type="match status" value="1"/>
</dbReference>
<feature type="domain" description="RNase III" evidence="2">
    <location>
        <begin position="164"/>
        <end position="285"/>
    </location>
</feature>
<sequence length="475" mass="53324">MSDVTAIESAIGLSFHNQALLWQALTRPTYARYLGTPEAHNEWLAVFGDALLDLIVLESLYGMYGNQLGKGFLSSERDRLVMDTHLEQLAAKIRLSELIRVTSEDNQISQKEITNAFEALLAAVYLDQGLEIAQNWYASHFLNVSQPQPKRQQAIDRNRPTSNLEAVETAIDYTFSDKALLQTAITERSYAVAGPKPEDHNEGLALLGDALLDFIVLEYLYQRRGRRDRGTLSVSRDKLVNDPLLEVIADGLGLEKFIRHVGMVGPKNLTDGVEALLASIYFDQGLGTARDWFFKHLPTEVLSQVEQQFYQESSPTQVESLGTAVGADYRKLEAFLSQGQWQDADLETREVLLQVIGRVDYLPGPAIDTFDCEALQAIDQLWVHYSEGRFGFSVQVKLLQAVEADWNRFGDRVGWRINQVWQPGGNRRYSLQAPEGHLPSAAIRAAGKGPKARKRILNRFEVCALAGNEHYDQRS</sequence>
<dbReference type="InterPro" id="IPR000999">
    <property type="entry name" value="RNase_III_dom"/>
</dbReference>
<reference evidence="3 4" key="1">
    <citation type="submission" date="2022-04" db="EMBL/GenBank/DDBJ databases">
        <title>Positive selection, recombination, and allopatry shape intraspecific diversity of widespread and dominant cyanobacteria.</title>
        <authorList>
            <person name="Wei J."/>
            <person name="Shu W."/>
            <person name="Hu C."/>
        </authorList>
    </citation>
    <scope>NUCLEOTIDE SEQUENCE [LARGE SCALE GENOMIC DNA]</scope>
    <source>
        <strain evidence="3 4">AS-A4</strain>
    </source>
</reference>
<dbReference type="Pfam" id="PF05419">
    <property type="entry name" value="GUN4"/>
    <property type="match status" value="1"/>
</dbReference>
<dbReference type="SUPFAM" id="SSF69065">
    <property type="entry name" value="RNase III domain-like"/>
    <property type="match status" value="2"/>
</dbReference>
<dbReference type="PROSITE" id="PS50142">
    <property type="entry name" value="RNASE_3_2"/>
    <property type="match status" value="2"/>
</dbReference>
<dbReference type="SUPFAM" id="SSF140869">
    <property type="entry name" value="GUN4-like"/>
    <property type="match status" value="1"/>
</dbReference>
<evidence type="ECO:0000256" key="1">
    <source>
        <dbReference type="ARBA" id="ARBA00022801"/>
    </source>
</evidence>
<dbReference type="Pfam" id="PF14622">
    <property type="entry name" value="Ribonucleas_3_3"/>
    <property type="match status" value="2"/>
</dbReference>
<dbReference type="InterPro" id="IPR008629">
    <property type="entry name" value="GUN4-like"/>
</dbReference>
<dbReference type="InterPro" id="IPR037215">
    <property type="entry name" value="GUN4-like_sf"/>
</dbReference>
<evidence type="ECO:0000259" key="2">
    <source>
        <dbReference type="PROSITE" id="PS50142"/>
    </source>
</evidence>
<organism evidence="3 4">
    <name type="scientific">Stenomitos frigidus AS-A4</name>
    <dbReference type="NCBI Taxonomy" id="2933935"/>
    <lineage>
        <taxon>Bacteria</taxon>
        <taxon>Bacillati</taxon>
        <taxon>Cyanobacteriota</taxon>
        <taxon>Cyanophyceae</taxon>
        <taxon>Leptolyngbyales</taxon>
        <taxon>Leptolyngbyaceae</taxon>
        <taxon>Stenomitos</taxon>
    </lineage>
</organism>
<dbReference type="Gene3D" id="1.10.1520.10">
    <property type="entry name" value="Ribonuclease III domain"/>
    <property type="match status" value="2"/>
</dbReference>
<keyword evidence="1" id="KW-0378">Hydrolase</keyword>
<proteinExistence type="predicted"/>
<evidence type="ECO:0000313" key="4">
    <source>
        <dbReference type="Proteomes" id="UP001476950"/>
    </source>
</evidence>
<gene>
    <name evidence="3" type="ORF">NDI38_24430</name>
</gene>
<name>A0ABV0KQP0_9CYAN</name>
<dbReference type="CDD" id="cd16383">
    <property type="entry name" value="GUN4"/>
    <property type="match status" value="1"/>
</dbReference>
<dbReference type="SMART" id="SM00535">
    <property type="entry name" value="RIBOc"/>
    <property type="match status" value="2"/>
</dbReference>
<dbReference type="PANTHER" id="PTHR14950">
    <property type="entry name" value="DICER-RELATED"/>
    <property type="match status" value="1"/>
</dbReference>
<comment type="caution">
    <text evidence="3">The sequence shown here is derived from an EMBL/GenBank/DDBJ whole genome shotgun (WGS) entry which is preliminary data.</text>
</comment>
<dbReference type="InterPro" id="IPR036389">
    <property type="entry name" value="RNase_III_sf"/>
</dbReference>
<dbReference type="EMBL" id="JAMPLM010000037">
    <property type="protein sequence ID" value="MEP1061551.1"/>
    <property type="molecule type" value="Genomic_DNA"/>
</dbReference>